<organism evidence="11">
    <name type="scientific">Graphocephala atropunctata</name>
    <dbReference type="NCBI Taxonomy" id="36148"/>
    <lineage>
        <taxon>Eukaryota</taxon>
        <taxon>Metazoa</taxon>
        <taxon>Ecdysozoa</taxon>
        <taxon>Arthropoda</taxon>
        <taxon>Hexapoda</taxon>
        <taxon>Insecta</taxon>
        <taxon>Pterygota</taxon>
        <taxon>Neoptera</taxon>
        <taxon>Paraneoptera</taxon>
        <taxon>Hemiptera</taxon>
        <taxon>Auchenorrhyncha</taxon>
        <taxon>Membracoidea</taxon>
        <taxon>Cicadellidae</taxon>
        <taxon>Cicadellinae</taxon>
        <taxon>Cicadellini</taxon>
        <taxon>Graphocephala</taxon>
    </lineage>
</organism>
<feature type="domain" description="XRCC4 coiled-coil" evidence="10">
    <location>
        <begin position="119"/>
        <end position="192"/>
    </location>
</feature>
<dbReference type="Gene3D" id="2.170.210.10">
    <property type="entry name" value="DNA double-strand break repair and VJ recombination XRCC4, N-terminal"/>
    <property type="match status" value="1"/>
</dbReference>
<dbReference type="Gene3D" id="1.20.5.370">
    <property type="match status" value="1"/>
</dbReference>
<proteinExistence type="inferred from homology"/>
<evidence type="ECO:0000256" key="5">
    <source>
        <dbReference type="ARBA" id="ARBA00023242"/>
    </source>
</evidence>
<feature type="compositionally biased region" description="Basic and acidic residues" evidence="8">
    <location>
        <begin position="354"/>
        <end position="366"/>
    </location>
</feature>
<dbReference type="InterPro" id="IPR053961">
    <property type="entry name" value="XRCC4_N"/>
</dbReference>
<dbReference type="GO" id="GO:0006310">
    <property type="term" value="P:DNA recombination"/>
    <property type="evidence" value="ECO:0007669"/>
    <property type="project" value="UniProtKB-KW"/>
</dbReference>
<feature type="region of interest" description="Disordered" evidence="8">
    <location>
        <begin position="202"/>
        <end position="426"/>
    </location>
</feature>
<keyword evidence="3" id="KW-0233">DNA recombination</keyword>
<feature type="compositionally biased region" description="Polar residues" evidence="8">
    <location>
        <begin position="270"/>
        <end position="284"/>
    </location>
</feature>
<dbReference type="GO" id="GO:0006303">
    <property type="term" value="P:double-strand break repair via nonhomologous end joining"/>
    <property type="evidence" value="ECO:0007669"/>
    <property type="project" value="UniProtKB-ARBA"/>
</dbReference>
<dbReference type="PANTHER" id="PTHR28559">
    <property type="entry name" value="DNA REPAIR PROTEIN XRCC4"/>
    <property type="match status" value="1"/>
</dbReference>
<accession>A0A1B6MMR4</accession>
<dbReference type="Pfam" id="PF06632">
    <property type="entry name" value="XRCC4"/>
    <property type="match status" value="1"/>
</dbReference>
<feature type="compositionally biased region" description="Polar residues" evidence="8">
    <location>
        <begin position="210"/>
        <end position="219"/>
    </location>
</feature>
<dbReference type="PANTHER" id="PTHR28559:SF1">
    <property type="entry name" value="DNA REPAIR PROTEIN XRCC4"/>
    <property type="match status" value="1"/>
</dbReference>
<keyword evidence="4" id="KW-0234">DNA repair</keyword>
<evidence type="ECO:0000259" key="9">
    <source>
        <dbReference type="Pfam" id="PF06632"/>
    </source>
</evidence>
<dbReference type="EMBL" id="GEBQ01002743">
    <property type="protein sequence ID" value="JAT37234.1"/>
    <property type="molecule type" value="Transcribed_RNA"/>
</dbReference>
<dbReference type="InterPro" id="IPR009089">
    <property type="entry name" value="XRCC4_N_sf"/>
</dbReference>
<evidence type="ECO:0000256" key="3">
    <source>
        <dbReference type="ARBA" id="ARBA00023172"/>
    </source>
</evidence>
<evidence type="ECO:0000256" key="4">
    <source>
        <dbReference type="ARBA" id="ARBA00023204"/>
    </source>
</evidence>
<evidence type="ECO:0000256" key="8">
    <source>
        <dbReference type="SAM" id="MobiDB-lite"/>
    </source>
</evidence>
<evidence type="ECO:0000313" key="11">
    <source>
        <dbReference type="EMBL" id="JAT37234.1"/>
    </source>
</evidence>
<evidence type="ECO:0000256" key="1">
    <source>
        <dbReference type="ARBA" id="ARBA00004123"/>
    </source>
</evidence>
<feature type="compositionally biased region" description="Basic and acidic residues" evidence="8">
    <location>
        <begin position="231"/>
        <end position="252"/>
    </location>
</feature>
<reference evidence="11" key="1">
    <citation type="submission" date="2015-11" db="EMBL/GenBank/DDBJ databases">
        <title>De novo transcriptome assembly of four potential Pierce s Disease insect vectors from Arizona vineyards.</title>
        <authorList>
            <person name="Tassone E.E."/>
        </authorList>
    </citation>
    <scope>NUCLEOTIDE SEQUENCE</scope>
</reference>
<feature type="compositionally biased region" description="Basic and acidic residues" evidence="8">
    <location>
        <begin position="285"/>
        <end position="308"/>
    </location>
</feature>
<gene>
    <name evidence="11" type="ORF">g.25690</name>
</gene>
<name>A0A1B6MMR4_9HEMI</name>
<comment type="subcellular location">
    <subcellularLocation>
        <location evidence="1">Nucleus</location>
    </subcellularLocation>
</comment>
<dbReference type="GO" id="GO:0010165">
    <property type="term" value="P:response to X-ray"/>
    <property type="evidence" value="ECO:0007669"/>
    <property type="project" value="TreeGrafter"/>
</dbReference>
<feature type="compositionally biased region" description="Basic and acidic residues" evidence="8">
    <location>
        <begin position="393"/>
        <end position="403"/>
    </location>
</feature>
<comment type="similarity">
    <text evidence="6">Belongs to the XRCC4-XLF family. XRCC4 subfamily.</text>
</comment>
<dbReference type="AlphaFoldDB" id="A0A1B6MMR4"/>
<feature type="compositionally biased region" description="Polar residues" evidence="8">
    <location>
        <begin position="338"/>
        <end position="349"/>
    </location>
</feature>
<dbReference type="GO" id="GO:0003677">
    <property type="term" value="F:DNA binding"/>
    <property type="evidence" value="ECO:0007669"/>
    <property type="project" value="InterPro"/>
</dbReference>
<feature type="compositionally biased region" description="Basic and acidic residues" evidence="8">
    <location>
        <begin position="321"/>
        <end position="331"/>
    </location>
</feature>
<dbReference type="GO" id="GO:0005958">
    <property type="term" value="C:DNA-dependent protein kinase-DNA ligase 4 complex"/>
    <property type="evidence" value="ECO:0007669"/>
    <property type="project" value="TreeGrafter"/>
</dbReference>
<feature type="compositionally biased region" description="Acidic residues" evidence="8">
    <location>
        <begin position="220"/>
        <end position="230"/>
    </location>
</feature>
<protein>
    <recommendedName>
        <fullName evidence="12">DNA repair protein XRCC4</fullName>
    </recommendedName>
</protein>
<keyword evidence="2" id="KW-0227">DNA damage</keyword>
<dbReference type="InterPro" id="IPR010585">
    <property type="entry name" value="DNA_repair_prot_XRCC4"/>
</dbReference>
<evidence type="ECO:0000256" key="2">
    <source>
        <dbReference type="ARBA" id="ARBA00022763"/>
    </source>
</evidence>
<keyword evidence="5" id="KW-0539">Nucleus</keyword>
<feature type="coiled-coil region" evidence="7">
    <location>
        <begin position="146"/>
        <end position="173"/>
    </location>
</feature>
<dbReference type="SUPFAM" id="SSF58022">
    <property type="entry name" value="XRCC4, C-terminal oligomerization domain"/>
    <property type="match status" value="1"/>
</dbReference>
<dbReference type="InterPro" id="IPR053962">
    <property type="entry name" value="XRCC4_CC"/>
</dbReference>
<evidence type="ECO:0000256" key="7">
    <source>
        <dbReference type="SAM" id="Coils"/>
    </source>
</evidence>
<evidence type="ECO:0008006" key="12">
    <source>
        <dbReference type="Google" id="ProtNLM"/>
    </source>
</evidence>
<dbReference type="GO" id="GO:0032807">
    <property type="term" value="C:DNA ligase IV complex"/>
    <property type="evidence" value="ECO:0007669"/>
    <property type="project" value="TreeGrafter"/>
</dbReference>
<dbReference type="InterPro" id="IPR038051">
    <property type="entry name" value="XRCC4-like_N_sf"/>
</dbReference>
<dbReference type="SUPFAM" id="SSF50809">
    <property type="entry name" value="XRCC4, N-terminal domain"/>
    <property type="match status" value="1"/>
</dbReference>
<evidence type="ECO:0000256" key="6">
    <source>
        <dbReference type="ARBA" id="ARBA00025728"/>
    </source>
</evidence>
<feature type="domain" description="XRCC4 N-terminal" evidence="9">
    <location>
        <begin position="20"/>
        <end position="109"/>
    </location>
</feature>
<evidence type="ECO:0000259" key="10">
    <source>
        <dbReference type="Pfam" id="PF21924"/>
    </source>
</evidence>
<keyword evidence="7" id="KW-0175">Coiled coil</keyword>
<sequence>MTSKNYTCKLPVVGSEVLCILNSEWTNSHLKLLLIHDNQAWNGKFQIGKNEDVTELIDQLSLTEEKYVEETRNALTTHGGAEQFAYTLENDTFTWKKYVRTNMAVKFGYAFLSKVSVLEAFETVIDHILQSSLKLNEKCFSVNKGIKSLEEENRSLKIKLQDLIEKKNEMETTLYSQFLNVLNAKKKKIGELQKKICNTDENLSEPDLLQPNNDPFNSDTEIDSEEEREEENPQKKLDKIGKRSSLEMDDKNICTLPKRSRQTKNKEHNTSGPSRNTRNSISKCKSQDLPKNKSYSTEKKGSGRKSERQSCVLGPIANENDVNKSVDEAFRFPKRSKTNQAKPSTSKIIYQSDDETHLEEAVKLEPPDSDNTPSDIDVAEPPSILKAEESDEIDVKKDKDDNKPVTQTNKNDPPGKLSKMGSSCKGFSTSTLDILNQLV</sequence>
<dbReference type="InterPro" id="IPR014751">
    <property type="entry name" value="XRCC4-like_C"/>
</dbReference>
<dbReference type="Pfam" id="PF21924">
    <property type="entry name" value="XRCC4_CC"/>
    <property type="match status" value="1"/>
</dbReference>